<sequence>MIDEILLNLEDFRDEKYAKFQNKLIKTDMKILGIRTPVLRKFAKKVENLEFLKAKKREIYELNLLEAFVLSSINLEFKTKLEIYNKFIKRVDNWALIDAVKFKEFDRNMLFGEIKIWLISKDEFIKRAGYVNLLYHFVDERWLDFIFSIKDNNLAYYDTMGHAWLISECMARYPSKTFEFLKDRNLKEKTFKKAVSKSLDSFRVSEIYKQKLKGLRLKS</sequence>
<dbReference type="CDD" id="cd06561">
    <property type="entry name" value="AlkD_like"/>
    <property type="match status" value="1"/>
</dbReference>
<dbReference type="PANTHER" id="PTHR34070:SF1">
    <property type="entry name" value="DNA ALKYLATION REPAIR PROTEIN"/>
    <property type="match status" value="1"/>
</dbReference>
<dbReference type="Proteomes" id="UP000594749">
    <property type="component" value="Chromosome"/>
</dbReference>
<dbReference type="OrthoDB" id="9797095at2"/>
<evidence type="ECO:0000313" key="1">
    <source>
        <dbReference type="EMBL" id="QOQ88014.1"/>
    </source>
</evidence>
<dbReference type="SUPFAM" id="SSF48371">
    <property type="entry name" value="ARM repeat"/>
    <property type="match status" value="1"/>
</dbReference>
<accession>A0A7M1LJB8</accession>
<dbReference type="Gene3D" id="1.25.10.90">
    <property type="match status" value="1"/>
</dbReference>
<gene>
    <name evidence="1" type="ORF">IMC76_04280</name>
</gene>
<proteinExistence type="predicted"/>
<name>A0A7M1LJB8_9BACT</name>
<protein>
    <submittedName>
        <fullName evidence="1">DNA alkylation repair protein</fullName>
    </submittedName>
</protein>
<dbReference type="RefSeq" id="WP_025801947.1">
    <property type="nucleotide sequence ID" value="NZ_CP053842.1"/>
</dbReference>
<keyword evidence="2" id="KW-1185">Reference proteome</keyword>
<dbReference type="EMBL" id="CP063078">
    <property type="protein sequence ID" value="QOQ88014.1"/>
    <property type="molecule type" value="Genomic_DNA"/>
</dbReference>
<organism evidence="1 2">
    <name type="scientific">Campylobacter corcagiensis</name>
    <dbReference type="NCBI Taxonomy" id="1448857"/>
    <lineage>
        <taxon>Bacteria</taxon>
        <taxon>Pseudomonadati</taxon>
        <taxon>Campylobacterota</taxon>
        <taxon>Epsilonproteobacteria</taxon>
        <taxon>Campylobacterales</taxon>
        <taxon>Campylobacteraceae</taxon>
        <taxon>Campylobacter</taxon>
    </lineage>
</organism>
<evidence type="ECO:0000313" key="2">
    <source>
        <dbReference type="Proteomes" id="UP000594749"/>
    </source>
</evidence>
<dbReference type="Pfam" id="PF08713">
    <property type="entry name" value="DNA_alkylation"/>
    <property type="match status" value="1"/>
</dbReference>
<dbReference type="AlphaFoldDB" id="A0A7M1LJB8"/>
<dbReference type="InterPro" id="IPR014825">
    <property type="entry name" value="DNA_alkylation"/>
</dbReference>
<dbReference type="PANTHER" id="PTHR34070">
    <property type="entry name" value="ARMADILLO-TYPE FOLD"/>
    <property type="match status" value="1"/>
</dbReference>
<reference evidence="1 2" key="1">
    <citation type="submission" date="2020-10" db="EMBL/GenBank/DDBJ databases">
        <title>Campylobacter and Helicobacter PacBio genomes.</title>
        <authorList>
            <person name="Lane C."/>
        </authorList>
    </citation>
    <scope>NUCLEOTIDE SEQUENCE [LARGE SCALE GENOMIC DNA]</scope>
    <source>
        <strain evidence="1 2">2016D-0077</strain>
    </source>
</reference>
<dbReference type="InterPro" id="IPR016024">
    <property type="entry name" value="ARM-type_fold"/>
</dbReference>